<feature type="compositionally biased region" description="Acidic residues" evidence="10">
    <location>
        <begin position="331"/>
        <end position="355"/>
    </location>
</feature>
<evidence type="ECO:0000256" key="1">
    <source>
        <dbReference type="ARBA" id="ARBA00004613"/>
    </source>
</evidence>
<evidence type="ECO:0000256" key="6">
    <source>
        <dbReference type="ARBA" id="ARBA00022801"/>
    </source>
</evidence>
<dbReference type="PANTHER" id="PTHR38050:SF2">
    <property type="entry name" value="FERULOYL ESTERASE C-RELATED"/>
    <property type="match status" value="1"/>
</dbReference>
<name>A0ABR3QQ59_9PLEO</name>
<feature type="compositionally biased region" description="Basic residues" evidence="10">
    <location>
        <begin position="1"/>
        <end position="13"/>
    </location>
</feature>
<reference evidence="12 13" key="1">
    <citation type="submission" date="2024-02" db="EMBL/GenBank/DDBJ databases">
        <title>De novo assembly and annotation of 12 fungi associated with fruit tree decline syndrome in Ontario, Canada.</title>
        <authorList>
            <person name="Sulman M."/>
            <person name="Ellouze W."/>
            <person name="Ilyukhin E."/>
        </authorList>
    </citation>
    <scope>NUCLEOTIDE SEQUENCE [LARGE SCALE GENOMIC DNA]</scope>
    <source>
        <strain evidence="12 13">M97-236</strain>
    </source>
</reference>
<accession>A0ABR3QQ59</accession>
<evidence type="ECO:0000256" key="4">
    <source>
        <dbReference type="ARBA" id="ARBA00022651"/>
    </source>
</evidence>
<evidence type="ECO:0000313" key="12">
    <source>
        <dbReference type="EMBL" id="KAL1594223.1"/>
    </source>
</evidence>
<sequence length="986" mass="109428">MGRKRASAPKRQTKINFSQAAKSPPAKPTPTKKMGVAPSKRQSKIDIHNIAPKGTPKQAPKRALASDSSEDELQAEEDRSMRVGLPVRAKSNGMFGSSDVDAASEDSSAESESEGEKPTKAKSTRGSRKRQRAESSDEEEGTVTVTQRKRTRQTEPEEEGDEDELRVPSKRRRVERREATPEESEEEVPTPPRSMRRRLTRRPATPVEEEEEQSPPKSTRRRARRQQASSDEEGEEQEQQDAGNGAGSGDAEEQEELREELAFLRSSPLPDRGRLRSTQGKPKNKRQEALEALKRRRAGSTQEPSSTPARKTRTVIESDSDTELEIIKEEPDSDNAGDPESEVEDPEEEEEEEDRDANALDMFQEDEDDTGFIDDDPDAVIGEPDDDLPQLPMQFSSMSRAKPKELFKYAVEWMVMKKIHPAFNSNDELYELTFRKLGDEVKGLASSKFTSSAWTSDFTKAINARPELIINEIGGTRRDFLNDHCEACNRKNHPATFELSLTGQPYNPDSLEPLETDESDSASNSESSASSLSADSEAQLNGEKPTYDSRGERIPPESKTFTLGSTCKANAQVAHTLHHWRYHLFDWVKSYLQNNGYLTPEKLVKRDKKSDRKREKEARKIVDEMEKKGEIRKLHHLYKDQYPVRHHVKPPSSLSTKYTMKSLATLLLLPTALAASSGCKPTLPSNLTRGSSTHNLTLSSKSVIGKTTERQYILHLPASYKPSNDASTPLVVAFHGQSQPAWSMEKISELSNPDFNSERIVVYPEAMNVQAPGVQWLGDSLAPNSTTIDDRIFVSELLDHLSSTLCIDETRIYAAGLSNGGGMTGLVMCDAALNKRFAAFATVAGAFYPDASLTEPLFQAECQPALNGRKLPYINLHGLNDTVVAYNGTNNPPPASIPVPEWVDGWVERNGCSAPAVGDIEGGTVTQSEWSCGGKEDVVVHRAIEGFGHGWPSKKNQGEPFETLRGGPTSWDATPLILEWFGKWVL</sequence>
<protein>
    <recommendedName>
        <fullName evidence="2">feruloyl esterase</fullName>
        <ecNumber evidence="2">3.1.1.73</ecNumber>
    </recommendedName>
</protein>
<evidence type="ECO:0000256" key="2">
    <source>
        <dbReference type="ARBA" id="ARBA00013091"/>
    </source>
</evidence>
<dbReference type="EC" id="3.1.1.73" evidence="2"/>
<keyword evidence="8" id="KW-0624">Polysaccharide degradation</keyword>
<keyword evidence="4" id="KW-0858">Xylan degradation</keyword>
<feature type="compositionally biased region" description="Acidic residues" evidence="10">
    <location>
        <begin position="230"/>
        <end position="239"/>
    </location>
</feature>
<keyword evidence="6" id="KW-0378">Hydrolase</keyword>
<dbReference type="EMBL" id="JAKIXB020000036">
    <property type="protein sequence ID" value="KAL1594223.1"/>
    <property type="molecule type" value="Genomic_DNA"/>
</dbReference>
<gene>
    <name evidence="12" type="ORF">SLS59_008846</name>
</gene>
<dbReference type="InterPro" id="IPR025451">
    <property type="entry name" value="DUF4211"/>
</dbReference>
<evidence type="ECO:0000256" key="5">
    <source>
        <dbReference type="ARBA" id="ARBA00022729"/>
    </source>
</evidence>
<dbReference type="InterPro" id="IPR029058">
    <property type="entry name" value="AB_hydrolase_fold"/>
</dbReference>
<feature type="region of interest" description="Disordered" evidence="10">
    <location>
        <begin position="1"/>
        <end position="387"/>
    </location>
</feature>
<keyword evidence="5" id="KW-0732">Signal</keyword>
<evidence type="ECO:0000256" key="9">
    <source>
        <dbReference type="ARBA" id="ARBA00034075"/>
    </source>
</evidence>
<dbReference type="Proteomes" id="UP001521222">
    <property type="component" value="Unassembled WGS sequence"/>
</dbReference>
<feature type="compositionally biased region" description="Acidic residues" evidence="10">
    <location>
        <begin position="102"/>
        <end position="113"/>
    </location>
</feature>
<comment type="caution">
    <text evidence="12">The sequence shown here is derived from an EMBL/GenBank/DDBJ whole genome shotgun (WGS) entry which is preliminary data.</text>
</comment>
<evidence type="ECO:0000313" key="13">
    <source>
        <dbReference type="Proteomes" id="UP001521222"/>
    </source>
</evidence>
<organism evidence="12 13">
    <name type="scientific">Nothophoma quercina</name>
    <dbReference type="NCBI Taxonomy" id="749835"/>
    <lineage>
        <taxon>Eukaryota</taxon>
        <taxon>Fungi</taxon>
        <taxon>Dikarya</taxon>
        <taxon>Ascomycota</taxon>
        <taxon>Pezizomycotina</taxon>
        <taxon>Dothideomycetes</taxon>
        <taxon>Pleosporomycetidae</taxon>
        <taxon>Pleosporales</taxon>
        <taxon>Pleosporineae</taxon>
        <taxon>Didymellaceae</taxon>
        <taxon>Nothophoma</taxon>
    </lineage>
</organism>
<feature type="compositionally biased region" description="Acidic residues" evidence="10">
    <location>
        <begin position="363"/>
        <end position="387"/>
    </location>
</feature>
<dbReference type="InterPro" id="IPR043595">
    <property type="entry name" value="FaeB/C/D"/>
</dbReference>
<dbReference type="Gene3D" id="3.40.50.1820">
    <property type="entry name" value="alpha/beta hydrolase"/>
    <property type="match status" value="1"/>
</dbReference>
<comment type="subcellular location">
    <subcellularLocation>
        <location evidence="1">Secreted</location>
    </subcellularLocation>
</comment>
<feature type="region of interest" description="Disordered" evidence="10">
    <location>
        <begin position="498"/>
        <end position="562"/>
    </location>
</feature>
<feature type="compositionally biased region" description="Basic and acidic residues" evidence="10">
    <location>
        <begin position="545"/>
        <end position="556"/>
    </location>
</feature>
<evidence type="ECO:0000259" key="11">
    <source>
        <dbReference type="Pfam" id="PF13926"/>
    </source>
</evidence>
<proteinExistence type="predicted"/>
<feature type="compositionally biased region" description="Basic residues" evidence="10">
    <location>
        <begin position="120"/>
        <end position="131"/>
    </location>
</feature>
<comment type="catalytic activity">
    <reaction evidence="9">
        <text>feruloyl-polysaccharide + H2O = ferulate + polysaccharide.</text>
        <dbReference type="EC" id="3.1.1.73"/>
    </reaction>
</comment>
<feature type="compositionally biased region" description="Low complexity" evidence="10">
    <location>
        <begin position="20"/>
        <end position="33"/>
    </location>
</feature>
<keyword evidence="7" id="KW-0119">Carbohydrate metabolism</keyword>
<keyword evidence="13" id="KW-1185">Reference proteome</keyword>
<evidence type="ECO:0000256" key="10">
    <source>
        <dbReference type="SAM" id="MobiDB-lite"/>
    </source>
</evidence>
<feature type="domain" description="DUF4211" evidence="11">
    <location>
        <begin position="372"/>
        <end position="511"/>
    </location>
</feature>
<feature type="compositionally biased region" description="Low complexity" evidence="10">
    <location>
        <begin position="521"/>
        <end position="538"/>
    </location>
</feature>
<feature type="compositionally biased region" description="Polar residues" evidence="10">
    <location>
        <begin position="299"/>
        <end position="309"/>
    </location>
</feature>
<evidence type="ECO:0000256" key="7">
    <source>
        <dbReference type="ARBA" id="ARBA00023277"/>
    </source>
</evidence>
<keyword evidence="3" id="KW-0964">Secreted</keyword>
<dbReference type="PANTHER" id="PTHR38050">
    <property type="match status" value="1"/>
</dbReference>
<dbReference type="Pfam" id="PF13926">
    <property type="entry name" value="DUF4211"/>
    <property type="match status" value="1"/>
</dbReference>
<evidence type="ECO:0000256" key="3">
    <source>
        <dbReference type="ARBA" id="ARBA00022525"/>
    </source>
</evidence>
<evidence type="ECO:0000256" key="8">
    <source>
        <dbReference type="ARBA" id="ARBA00023326"/>
    </source>
</evidence>
<dbReference type="SUPFAM" id="SSF53474">
    <property type="entry name" value="alpha/beta-Hydrolases"/>
    <property type="match status" value="1"/>
</dbReference>